<evidence type="ECO:0000313" key="4">
    <source>
        <dbReference type="EMBL" id="TQS40488.1"/>
    </source>
</evidence>
<sequence length="994" mass="106265">MFSRQARKSELRTICGRVCPSELSCSLAEARESLVHSPSPSYPGFVTISPVPGSLIGRDVEIARLDSWITGCLAGDGRAVLIDGEAGIGKSTLMVTACLQAAEAGFTVYRGAGDELGQGLPLLPFLDALEVRESTNDPRRRAVLRLLRGDLSAATAVDVVTAASEHLFALVEQLCEQSPVMIVIDDLQWADPTSVALWGRLARAARQLPLPLPLFLLGLARPTPQGDSLRALRRTVDNDDLVRLGPLGGSDVTALLTSLTGGRPGTALTRLAEGAAGNPLYLTELVGALSRGAYLAETAPGTVDVVSDSAPQTLAAAIADRLGFLSEQVRGVLRAAALLGVRFAVDDLALVLKQSVTDLLPSLQEALAAGVLADTPEGLGFRHPLIRTALYEELPASVRSALHRDAGRALAEAHAPVDRVARQLLSADDPSAPRLGPLDPWVQDWLVEAGPALVGQAPQAAVDLLRRATSGWPARPASASLSALFADALYRTGHAAEAIQVTTAALDRATDPDLIVELHWISCQAQMQSGESANALEMLHEALANPALTARHRARLLIPAGRAHRMIGQLELASKTAEEARAYALESNDRWALAWALHLLCVTTVTRGDAAMSIPLFDQAVAVTTEELSLTDLRLLVQVNRSIALGDLDRYPEALEAAREVRDAATRVGSAIRLGQAHAALCELYYENGQWDDALASVAAVPDETWDQASACHCHGMAAVIHLHRGDTEAGLRNLEQSESHGVMVGGLRVVASLAMASSLRHEQEGRRDEALATLLANLSGEVEELDEMEELIPEAMRLAVECNDEVGAAQVLRLAEDAVGKAEIPHRVGAALYCRGLLEGDAQLLLQAAERYLAAGRPIRRAAALEAAAARFADLGERAEARNAFSRALDGYHALEASWDAARLQNRFREYGIRRAPRVKHRQVRSGWDSLTPTEAKIADLVVQGMSNPQIAAQLFLSPRTVSTHVSHILSKLDLRSRIDLAREAALRAESGE</sequence>
<evidence type="ECO:0000313" key="5">
    <source>
        <dbReference type="Proteomes" id="UP000317982"/>
    </source>
</evidence>
<dbReference type="InterPro" id="IPR016032">
    <property type="entry name" value="Sig_transdc_resp-reg_C-effctor"/>
</dbReference>
<dbReference type="GO" id="GO:0005524">
    <property type="term" value="F:ATP binding"/>
    <property type="evidence" value="ECO:0007669"/>
    <property type="project" value="UniProtKB-KW"/>
</dbReference>
<keyword evidence="2" id="KW-0067">ATP-binding</keyword>
<evidence type="ECO:0000256" key="2">
    <source>
        <dbReference type="ARBA" id="ARBA00022840"/>
    </source>
</evidence>
<dbReference type="GO" id="GO:0006355">
    <property type="term" value="P:regulation of DNA-templated transcription"/>
    <property type="evidence" value="ECO:0007669"/>
    <property type="project" value="InterPro"/>
</dbReference>
<feature type="domain" description="HTH luxR-type" evidence="3">
    <location>
        <begin position="925"/>
        <end position="990"/>
    </location>
</feature>
<dbReference type="Pfam" id="PF00196">
    <property type="entry name" value="GerE"/>
    <property type="match status" value="1"/>
</dbReference>
<dbReference type="InterPro" id="IPR041664">
    <property type="entry name" value="AAA_16"/>
</dbReference>
<dbReference type="EMBL" id="VIRS01000040">
    <property type="protein sequence ID" value="TQS40488.1"/>
    <property type="molecule type" value="Genomic_DNA"/>
</dbReference>
<protein>
    <submittedName>
        <fullName evidence="4">AAA family ATPase</fullName>
    </submittedName>
</protein>
<keyword evidence="1" id="KW-0547">Nucleotide-binding</keyword>
<dbReference type="SMART" id="SM00421">
    <property type="entry name" value="HTH_LUXR"/>
    <property type="match status" value="1"/>
</dbReference>
<dbReference type="Proteomes" id="UP000317982">
    <property type="component" value="Unassembled WGS sequence"/>
</dbReference>
<dbReference type="GO" id="GO:0003677">
    <property type="term" value="F:DNA binding"/>
    <property type="evidence" value="ECO:0007669"/>
    <property type="project" value="InterPro"/>
</dbReference>
<dbReference type="Gene3D" id="1.10.10.10">
    <property type="entry name" value="Winged helix-like DNA-binding domain superfamily/Winged helix DNA-binding domain"/>
    <property type="match status" value="1"/>
</dbReference>
<comment type="caution">
    <text evidence="4">The sequence shown here is derived from an EMBL/GenBank/DDBJ whole genome shotgun (WGS) entry which is preliminary data.</text>
</comment>
<accession>A0A545AGN2</accession>
<dbReference type="InterPro" id="IPR011990">
    <property type="entry name" value="TPR-like_helical_dom_sf"/>
</dbReference>
<dbReference type="InParanoid" id="A0A545AGN2"/>
<name>A0A545AGN2_9ACTN</name>
<dbReference type="PROSITE" id="PS00622">
    <property type="entry name" value="HTH_LUXR_1"/>
    <property type="match status" value="1"/>
</dbReference>
<evidence type="ECO:0000256" key="1">
    <source>
        <dbReference type="ARBA" id="ARBA00022741"/>
    </source>
</evidence>
<dbReference type="SUPFAM" id="SSF52540">
    <property type="entry name" value="P-loop containing nucleoside triphosphate hydrolases"/>
    <property type="match status" value="1"/>
</dbReference>
<dbReference type="Gene3D" id="1.25.40.10">
    <property type="entry name" value="Tetratricopeptide repeat domain"/>
    <property type="match status" value="1"/>
</dbReference>
<organism evidence="4 5">
    <name type="scientific">Cryptosporangium phraense</name>
    <dbReference type="NCBI Taxonomy" id="2593070"/>
    <lineage>
        <taxon>Bacteria</taxon>
        <taxon>Bacillati</taxon>
        <taxon>Actinomycetota</taxon>
        <taxon>Actinomycetes</taxon>
        <taxon>Cryptosporangiales</taxon>
        <taxon>Cryptosporangiaceae</taxon>
        <taxon>Cryptosporangium</taxon>
    </lineage>
</organism>
<dbReference type="PANTHER" id="PTHR16305">
    <property type="entry name" value="TESTICULAR SOLUBLE ADENYLYL CYCLASE"/>
    <property type="match status" value="1"/>
</dbReference>
<gene>
    <name evidence="4" type="ORF">FL583_34685</name>
</gene>
<reference evidence="4 5" key="1">
    <citation type="submission" date="2019-07" db="EMBL/GenBank/DDBJ databases">
        <title>Cryptosporangium phraense sp. nov., isolated from plant litter.</title>
        <authorList>
            <person name="Suriyachadkun C."/>
        </authorList>
    </citation>
    <scope>NUCLEOTIDE SEQUENCE [LARGE SCALE GENOMIC DNA]</scope>
    <source>
        <strain evidence="4 5">A-T 5661</strain>
    </source>
</reference>
<evidence type="ECO:0000259" key="3">
    <source>
        <dbReference type="PROSITE" id="PS50043"/>
    </source>
</evidence>
<dbReference type="PROSITE" id="PS50043">
    <property type="entry name" value="HTH_LUXR_2"/>
    <property type="match status" value="1"/>
</dbReference>
<dbReference type="GO" id="GO:0005737">
    <property type="term" value="C:cytoplasm"/>
    <property type="evidence" value="ECO:0007669"/>
    <property type="project" value="TreeGrafter"/>
</dbReference>
<dbReference type="PANTHER" id="PTHR16305:SF35">
    <property type="entry name" value="TRANSCRIPTIONAL ACTIVATOR DOMAIN"/>
    <property type="match status" value="1"/>
</dbReference>
<dbReference type="PRINTS" id="PR00038">
    <property type="entry name" value="HTHLUXR"/>
</dbReference>
<dbReference type="InterPro" id="IPR036388">
    <property type="entry name" value="WH-like_DNA-bd_sf"/>
</dbReference>
<dbReference type="Gene3D" id="3.40.50.300">
    <property type="entry name" value="P-loop containing nucleotide triphosphate hydrolases"/>
    <property type="match status" value="1"/>
</dbReference>
<dbReference type="CDD" id="cd06170">
    <property type="entry name" value="LuxR_C_like"/>
    <property type="match status" value="1"/>
</dbReference>
<proteinExistence type="predicted"/>
<dbReference type="OrthoDB" id="8482304at2"/>
<keyword evidence="5" id="KW-1185">Reference proteome</keyword>
<dbReference type="InterPro" id="IPR027417">
    <property type="entry name" value="P-loop_NTPase"/>
</dbReference>
<dbReference type="AlphaFoldDB" id="A0A545AGN2"/>
<dbReference type="SUPFAM" id="SSF48452">
    <property type="entry name" value="TPR-like"/>
    <property type="match status" value="2"/>
</dbReference>
<dbReference type="SUPFAM" id="SSF46894">
    <property type="entry name" value="C-terminal effector domain of the bipartite response regulators"/>
    <property type="match status" value="1"/>
</dbReference>
<dbReference type="Pfam" id="PF13191">
    <property type="entry name" value="AAA_16"/>
    <property type="match status" value="1"/>
</dbReference>
<dbReference type="GO" id="GO:0004016">
    <property type="term" value="F:adenylate cyclase activity"/>
    <property type="evidence" value="ECO:0007669"/>
    <property type="project" value="TreeGrafter"/>
</dbReference>
<dbReference type="InterPro" id="IPR000792">
    <property type="entry name" value="Tscrpt_reg_LuxR_C"/>
</dbReference>